<evidence type="ECO:0000313" key="1">
    <source>
        <dbReference type="EMBL" id="KAI4350021.1"/>
    </source>
</evidence>
<organism evidence="1 2">
    <name type="scientific">Bauhinia variegata</name>
    <name type="common">Purple orchid tree</name>
    <name type="synonym">Phanera variegata</name>
    <dbReference type="NCBI Taxonomy" id="167791"/>
    <lineage>
        <taxon>Eukaryota</taxon>
        <taxon>Viridiplantae</taxon>
        <taxon>Streptophyta</taxon>
        <taxon>Embryophyta</taxon>
        <taxon>Tracheophyta</taxon>
        <taxon>Spermatophyta</taxon>
        <taxon>Magnoliopsida</taxon>
        <taxon>eudicotyledons</taxon>
        <taxon>Gunneridae</taxon>
        <taxon>Pentapetalae</taxon>
        <taxon>rosids</taxon>
        <taxon>fabids</taxon>
        <taxon>Fabales</taxon>
        <taxon>Fabaceae</taxon>
        <taxon>Cercidoideae</taxon>
        <taxon>Cercideae</taxon>
        <taxon>Bauhiniinae</taxon>
        <taxon>Bauhinia</taxon>
    </lineage>
</organism>
<name>A0ACB9PNI1_BAUVA</name>
<comment type="caution">
    <text evidence="1">The sequence shown here is derived from an EMBL/GenBank/DDBJ whole genome shotgun (WGS) entry which is preliminary data.</text>
</comment>
<dbReference type="Proteomes" id="UP000828941">
    <property type="component" value="Chromosome 4"/>
</dbReference>
<evidence type="ECO:0000313" key="2">
    <source>
        <dbReference type="Proteomes" id="UP000828941"/>
    </source>
</evidence>
<proteinExistence type="predicted"/>
<gene>
    <name evidence="1" type="ORF">L6164_010550</name>
</gene>
<protein>
    <submittedName>
        <fullName evidence="1">Uncharacterized protein</fullName>
    </submittedName>
</protein>
<keyword evidence="2" id="KW-1185">Reference proteome</keyword>
<sequence length="84" mass="9427">MATNSVTGTSIPMNSHLPWLNRRPAKPVTVERVCKIVKLYPMILILQGSQNFRLRADSLDTVEIVMGLEEISGNEEIIKKESFA</sequence>
<accession>A0ACB9PNI1</accession>
<dbReference type="EMBL" id="CM039429">
    <property type="protein sequence ID" value="KAI4350021.1"/>
    <property type="molecule type" value="Genomic_DNA"/>
</dbReference>
<reference evidence="1 2" key="1">
    <citation type="journal article" date="2022" name="DNA Res.">
        <title>Chromosomal-level genome assembly of the orchid tree Bauhinia variegata (Leguminosae; Cercidoideae) supports the allotetraploid origin hypothesis of Bauhinia.</title>
        <authorList>
            <person name="Zhong Y."/>
            <person name="Chen Y."/>
            <person name="Zheng D."/>
            <person name="Pang J."/>
            <person name="Liu Y."/>
            <person name="Luo S."/>
            <person name="Meng S."/>
            <person name="Qian L."/>
            <person name="Wei D."/>
            <person name="Dai S."/>
            <person name="Zhou R."/>
        </authorList>
    </citation>
    <scope>NUCLEOTIDE SEQUENCE [LARGE SCALE GENOMIC DNA]</scope>
    <source>
        <strain evidence="1">BV-YZ2020</strain>
    </source>
</reference>